<feature type="transmembrane region" description="Helical" evidence="17">
    <location>
        <begin position="121"/>
        <end position="142"/>
    </location>
</feature>
<dbReference type="PANTHER" id="PTHR10689">
    <property type="entry name" value="MICROSOMAL GLUTATHIONE S-TRANSFERASE 1"/>
    <property type="match status" value="1"/>
</dbReference>
<evidence type="ECO:0000256" key="11">
    <source>
        <dbReference type="ARBA" id="ARBA00022990"/>
    </source>
</evidence>
<comment type="similarity">
    <text evidence="4">Belongs to the MAPEG family.</text>
</comment>
<feature type="transmembrane region" description="Helical" evidence="17">
    <location>
        <begin position="12"/>
        <end position="30"/>
    </location>
</feature>
<evidence type="ECO:0000256" key="7">
    <source>
        <dbReference type="ARBA" id="ARBA00022692"/>
    </source>
</evidence>
<gene>
    <name evidence="18" type="primary">PTGES</name>
</gene>
<keyword evidence="6" id="KW-0808">Transferase</keyword>
<comment type="subcellular location">
    <subcellularLocation>
        <location evidence="3">Endoplasmic reticulum membrane</location>
        <topology evidence="3">Multi-pass membrane protein</topology>
    </subcellularLocation>
    <subcellularLocation>
        <location evidence="2">Mitochondrion outer membrane</location>
    </subcellularLocation>
</comment>
<sequence>MFGIRDDLWAAYCLYGGLNILKMIIMSPLTGRIRIKKKIFANAEDAKSFDGKITMSDPDVERVRRAHLNDIENVIPFLLIAPMYLSTEPCSVLAVNAFRIFTFGRYMYTITYLHEMQPWRAMVFTLNILCNLFLVGSTIIHYSGAF</sequence>
<keyword evidence="13 17" id="KW-0472">Membrane</keyword>
<evidence type="ECO:0000256" key="10">
    <source>
        <dbReference type="ARBA" id="ARBA00022989"/>
    </source>
</evidence>
<dbReference type="InterPro" id="IPR001129">
    <property type="entry name" value="Membr-assoc_MAPEG"/>
</dbReference>
<evidence type="ECO:0000256" key="2">
    <source>
        <dbReference type="ARBA" id="ARBA00004294"/>
    </source>
</evidence>
<dbReference type="GO" id="GO:0004364">
    <property type="term" value="F:glutathione transferase activity"/>
    <property type="evidence" value="ECO:0007669"/>
    <property type="project" value="UniProtKB-EC"/>
</dbReference>
<comment type="subunit">
    <text evidence="14">Homotrimer; The trimer binds only one molecule of glutathione.</text>
</comment>
<evidence type="ECO:0000256" key="6">
    <source>
        <dbReference type="ARBA" id="ARBA00022679"/>
    </source>
</evidence>
<evidence type="ECO:0000256" key="1">
    <source>
        <dbReference type="ARBA" id="ARBA00003701"/>
    </source>
</evidence>
<evidence type="ECO:0000256" key="14">
    <source>
        <dbReference type="ARBA" id="ARBA00038540"/>
    </source>
</evidence>
<dbReference type="EMBL" id="BT076620">
    <property type="protein sequence ID" value="ACO11044.1"/>
    <property type="molecule type" value="mRNA"/>
</dbReference>
<comment type="function">
    <text evidence="1">Conjugation of reduced glutathione to a wide number of exogenous and endogenous hydrophobic electrophiles.</text>
</comment>
<evidence type="ECO:0000256" key="16">
    <source>
        <dbReference type="ARBA" id="ARBA00049385"/>
    </source>
</evidence>
<evidence type="ECO:0000256" key="4">
    <source>
        <dbReference type="ARBA" id="ARBA00010459"/>
    </source>
</evidence>
<dbReference type="SUPFAM" id="SSF161084">
    <property type="entry name" value="MAPEG domain-like"/>
    <property type="match status" value="1"/>
</dbReference>
<evidence type="ECO:0000256" key="13">
    <source>
        <dbReference type="ARBA" id="ARBA00023136"/>
    </source>
</evidence>
<reference evidence="18" key="1">
    <citation type="submission" date="2009-03" db="EMBL/GenBank/DDBJ databases">
        <title>Caligus rogercresseyi ESTs and full-length cDNAs.</title>
        <authorList>
            <person name="Yasuike M."/>
            <person name="von Schalburg K."/>
            <person name="Cooper G."/>
            <person name="Leong J."/>
            <person name="Jones S.R.M."/>
            <person name="Koop B.F."/>
        </authorList>
    </citation>
    <scope>NUCLEOTIDE SEQUENCE</scope>
    <source>
        <tissue evidence="18">Whole tissue</tissue>
    </source>
</reference>
<evidence type="ECO:0000256" key="9">
    <source>
        <dbReference type="ARBA" id="ARBA00022824"/>
    </source>
</evidence>
<evidence type="ECO:0000256" key="5">
    <source>
        <dbReference type="ARBA" id="ARBA00012452"/>
    </source>
</evidence>
<keyword evidence="7 17" id="KW-0812">Transmembrane</keyword>
<dbReference type="GO" id="GO:0005789">
    <property type="term" value="C:endoplasmic reticulum membrane"/>
    <property type="evidence" value="ECO:0007669"/>
    <property type="project" value="UniProtKB-SubCell"/>
</dbReference>
<evidence type="ECO:0000256" key="12">
    <source>
        <dbReference type="ARBA" id="ARBA00023128"/>
    </source>
</evidence>
<dbReference type="InterPro" id="IPR040162">
    <property type="entry name" value="MGST1-like"/>
</dbReference>
<dbReference type="Pfam" id="PF01124">
    <property type="entry name" value="MAPEG"/>
    <property type="match status" value="1"/>
</dbReference>
<keyword evidence="9" id="KW-0256">Endoplasmic reticulum</keyword>
<dbReference type="Gene3D" id="1.20.120.550">
    <property type="entry name" value="Membrane associated eicosanoid/glutathione metabolism-like domain"/>
    <property type="match status" value="1"/>
</dbReference>
<dbReference type="PANTHER" id="PTHR10689:SF6">
    <property type="entry name" value="MICROSOMAL GLUTATHIONE S-TRANSFERASE 1"/>
    <property type="match status" value="1"/>
</dbReference>
<feature type="transmembrane region" description="Helical" evidence="17">
    <location>
        <begin position="74"/>
        <end position="101"/>
    </location>
</feature>
<protein>
    <recommendedName>
        <fullName evidence="15">Microsomal glutathione S-transferase 1</fullName>
        <ecNumber evidence="5">2.5.1.18</ecNumber>
    </recommendedName>
</protein>
<evidence type="ECO:0000256" key="3">
    <source>
        <dbReference type="ARBA" id="ARBA00004477"/>
    </source>
</evidence>
<keyword evidence="12" id="KW-0496">Mitochondrion</keyword>
<evidence type="ECO:0000313" key="18">
    <source>
        <dbReference type="EMBL" id="ACO11044.1"/>
    </source>
</evidence>
<keyword evidence="10 17" id="KW-1133">Transmembrane helix</keyword>
<organism evidence="18">
    <name type="scientific">Caligus rogercresseyi</name>
    <name type="common">Sea louse</name>
    <dbReference type="NCBI Taxonomy" id="217165"/>
    <lineage>
        <taxon>Eukaryota</taxon>
        <taxon>Metazoa</taxon>
        <taxon>Ecdysozoa</taxon>
        <taxon>Arthropoda</taxon>
        <taxon>Crustacea</taxon>
        <taxon>Multicrustacea</taxon>
        <taxon>Hexanauplia</taxon>
        <taxon>Copepoda</taxon>
        <taxon>Siphonostomatoida</taxon>
        <taxon>Caligidae</taxon>
        <taxon>Caligus</taxon>
    </lineage>
</organism>
<keyword evidence="8" id="KW-1000">Mitochondrion outer membrane</keyword>
<dbReference type="GO" id="GO:0005741">
    <property type="term" value="C:mitochondrial outer membrane"/>
    <property type="evidence" value="ECO:0007669"/>
    <property type="project" value="UniProtKB-SubCell"/>
</dbReference>
<proteinExistence type="evidence at transcript level"/>
<dbReference type="EC" id="2.5.1.18" evidence="5"/>
<evidence type="ECO:0000256" key="8">
    <source>
        <dbReference type="ARBA" id="ARBA00022787"/>
    </source>
</evidence>
<dbReference type="FunFam" id="1.20.120.550:FF:000002">
    <property type="entry name" value="Microsomal glutathione S-transferase 1"/>
    <property type="match status" value="1"/>
</dbReference>
<comment type="catalytic activity">
    <reaction evidence="16">
        <text>RX + glutathione = an S-substituted glutathione + a halide anion + H(+)</text>
        <dbReference type="Rhea" id="RHEA:16437"/>
        <dbReference type="ChEBI" id="CHEBI:15378"/>
        <dbReference type="ChEBI" id="CHEBI:16042"/>
        <dbReference type="ChEBI" id="CHEBI:17792"/>
        <dbReference type="ChEBI" id="CHEBI:57925"/>
        <dbReference type="ChEBI" id="CHEBI:90779"/>
        <dbReference type="EC" id="2.5.1.18"/>
    </reaction>
    <physiologicalReaction direction="left-to-right" evidence="16">
        <dbReference type="Rhea" id="RHEA:16438"/>
    </physiologicalReaction>
</comment>
<evidence type="ECO:0000256" key="17">
    <source>
        <dbReference type="SAM" id="Phobius"/>
    </source>
</evidence>
<keyword evidence="11" id="KW-0007">Acetylation</keyword>
<name>C1BPU1_CALRO</name>
<evidence type="ECO:0000256" key="15">
    <source>
        <dbReference type="ARBA" id="ARBA00039397"/>
    </source>
</evidence>
<dbReference type="AlphaFoldDB" id="C1BPU1"/>
<dbReference type="InterPro" id="IPR023352">
    <property type="entry name" value="MAPEG-like_dom_sf"/>
</dbReference>
<accession>C1BPU1</accession>